<reference evidence="1" key="1">
    <citation type="submission" date="2023-03" db="EMBL/GenBank/DDBJ databases">
        <title>Massive genome expansion in bonnet fungi (Mycena s.s.) driven by repeated elements and novel gene families across ecological guilds.</title>
        <authorList>
            <consortium name="Lawrence Berkeley National Laboratory"/>
            <person name="Harder C.B."/>
            <person name="Miyauchi S."/>
            <person name="Viragh M."/>
            <person name="Kuo A."/>
            <person name="Thoen E."/>
            <person name="Andreopoulos B."/>
            <person name="Lu D."/>
            <person name="Skrede I."/>
            <person name="Drula E."/>
            <person name="Henrissat B."/>
            <person name="Morin E."/>
            <person name="Kohler A."/>
            <person name="Barry K."/>
            <person name="LaButti K."/>
            <person name="Morin E."/>
            <person name="Salamov A."/>
            <person name="Lipzen A."/>
            <person name="Mereny Z."/>
            <person name="Hegedus B."/>
            <person name="Baldrian P."/>
            <person name="Stursova M."/>
            <person name="Weitz H."/>
            <person name="Taylor A."/>
            <person name="Grigoriev I.V."/>
            <person name="Nagy L.G."/>
            <person name="Martin F."/>
            <person name="Kauserud H."/>
        </authorList>
    </citation>
    <scope>NUCLEOTIDE SEQUENCE</scope>
    <source>
        <strain evidence="1">9284</strain>
    </source>
</reference>
<gene>
    <name evidence="1" type="ORF">FB45DRAFT_918708</name>
</gene>
<evidence type="ECO:0000313" key="1">
    <source>
        <dbReference type="EMBL" id="KAJ7628595.1"/>
    </source>
</evidence>
<proteinExistence type="predicted"/>
<keyword evidence="2" id="KW-1185">Reference proteome</keyword>
<protein>
    <submittedName>
        <fullName evidence="1">Uncharacterized protein</fullName>
    </submittedName>
</protein>
<dbReference type="Proteomes" id="UP001221142">
    <property type="component" value="Unassembled WGS sequence"/>
</dbReference>
<evidence type="ECO:0000313" key="2">
    <source>
        <dbReference type="Proteomes" id="UP001221142"/>
    </source>
</evidence>
<comment type="caution">
    <text evidence="1">The sequence shown here is derived from an EMBL/GenBank/DDBJ whole genome shotgun (WGS) entry which is preliminary data.</text>
</comment>
<sequence length="179" mass="20393">MSTSQNESRFPHSLPFEKRPALSGERVEGHATPKYALAWVCPYKEFYKNLGDGQAGKVDSRNFDVTVTKRWRARAEHKNFPHPTALYTPDGNFYLIVMFNKPPYKHTECADRVNNPVIESARVAMGVNADPTLESTLMWYRWPLTWIGPQVETYRRKVLVEAGLDPDEVGAEDSDSDSD</sequence>
<dbReference type="AlphaFoldDB" id="A0AAD7FJT7"/>
<dbReference type="EMBL" id="JARKIF010000010">
    <property type="protein sequence ID" value="KAJ7628595.1"/>
    <property type="molecule type" value="Genomic_DNA"/>
</dbReference>
<organism evidence="1 2">
    <name type="scientific">Roridomyces roridus</name>
    <dbReference type="NCBI Taxonomy" id="1738132"/>
    <lineage>
        <taxon>Eukaryota</taxon>
        <taxon>Fungi</taxon>
        <taxon>Dikarya</taxon>
        <taxon>Basidiomycota</taxon>
        <taxon>Agaricomycotina</taxon>
        <taxon>Agaricomycetes</taxon>
        <taxon>Agaricomycetidae</taxon>
        <taxon>Agaricales</taxon>
        <taxon>Marasmiineae</taxon>
        <taxon>Mycenaceae</taxon>
        <taxon>Roridomyces</taxon>
    </lineage>
</organism>
<name>A0AAD7FJT7_9AGAR</name>
<accession>A0AAD7FJT7</accession>